<dbReference type="PANTHER" id="PTHR24096">
    <property type="entry name" value="LONG-CHAIN-FATTY-ACID--COA LIGASE"/>
    <property type="match status" value="1"/>
</dbReference>
<feature type="region of interest" description="Disordered" evidence="1">
    <location>
        <begin position="234"/>
        <end position="269"/>
    </location>
</feature>
<dbReference type="InterPro" id="IPR000873">
    <property type="entry name" value="AMP-dep_synth/lig_dom"/>
</dbReference>
<dbReference type="PANTHER" id="PTHR24096:SF265">
    <property type="entry name" value="ENZYME, PUTATIVE (AFU_ORTHOLOGUE AFUA_5G14270)-RELATED"/>
    <property type="match status" value="1"/>
</dbReference>
<proteinExistence type="predicted"/>
<feature type="compositionally biased region" description="Low complexity" evidence="1">
    <location>
        <begin position="239"/>
        <end position="260"/>
    </location>
</feature>
<keyword evidence="5" id="KW-1185">Reference proteome</keyword>
<dbReference type="InterPro" id="IPR025110">
    <property type="entry name" value="AMP-bd_C"/>
</dbReference>
<evidence type="ECO:0000313" key="4">
    <source>
        <dbReference type="EMBL" id="KAH7039447.1"/>
    </source>
</evidence>
<reference evidence="4 5" key="1">
    <citation type="journal article" date="2021" name="Nat. Commun.">
        <title>Genetic determinants of endophytism in the Arabidopsis root mycobiome.</title>
        <authorList>
            <person name="Mesny F."/>
            <person name="Miyauchi S."/>
            <person name="Thiergart T."/>
            <person name="Pickel B."/>
            <person name="Atanasova L."/>
            <person name="Karlsson M."/>
            <person name="Huettel B."/>
            <person name="Barry K.W."/>
            <person name="Haridas S."/>
            <person name="Chen C."/>
            <person name="Bauer D."/>
            <person name="Andreopoulos W."/>
            <person name="Pangilinan J."/>
            <person name="LaButti K."/>
            <person name="Riley R."/>
            <person name="Lipzen A."/>
            <person name="Clum A."/>
            <person name="Drula E."/>
            <person name="Henrissat B."/>
            <person name="Kohler A."/>
            <person name="Grigoriev I.V."/>
            <person name="Martin F.M."/>
            <person name="Hacquard S."/>
        </authorList>
    </citation>
    <scope>NUCLEOTIDE SEQUENCE [LARGE SCALE GENOMIC DNA]</scope>
    <source>
        <strain evidence="4 5">MPI-SDFR-AT-0080</strain>
    </source>
</reference>
<dbReference type="PROSITE" id="PS00455">
    <property type="entry name" value="AMP_BINDING"/>
    <property type="match status" value="1"/>
</dbReference>
<name>A0ABQ8G3C6_9PEZI</name>
<comment type="caution">
    <text evidence="4">The sequence shown here is derived from an EMBL/GenBank/DDBJ whole genome shotgun (WGS) entry which is preliminary data.</text>
</comment>
<dbReference type="InterPro" id="IPR045851">
    <property type="entry name" value="AMP-bd_C_sf"/>
</dbReference>
<organism evidence="4 5">
    <name type="scientific">Macrophomina phaseolina</name>
    <dbReference type="NCBI Taxonomy" id="35725"/>
    <lineage>
        <taxon>Eukaryota</taxon>
        <taxon>Fungi</taxon>
        <taxon>Dikarya</taxon>
        <taxon>Ascomycota</taxon>
        <taxon>Pezizomycotina</taxon>
        <taxon>Dothideomycetes</taxon>
        <taxon>Dothideomycetes incertae sedis</taxon>
        <taxon>Botryosphaeriales</taxon>
        <taxon>Botryosphaeriaceae</taxon>
        <taxon>Macrophomina</taxon>
    </lineage>
</organism>
<dbReference type="InterPro" id="IPR020845">
    <property type="entry name" value="AMP-binding_CS"/>
</dbReference>
<evidence type="ECO:0000256" key="1">
    <source>
        <dbReference type="SAM" id="MobiDB-lite"/>
    </source>
</evidence>
<dbReference type="InterPro" id="IPR042099">
    <property type="entry name" value="ANL_N_sf"/>
</dbReference>
<dbReference type="SUPFAM" id="SSF56801">
    <property type="entry name" value="Acetyl-CoA synthetase-like"/>
    <property type="match status" value="1"/>
</dbReference>
<evidence type="ECO:0000259" key="3">
    <source>
        <dbReference type="Pfam" id="PF13193"/>
    </source>
</evidence>
<gene>
    <name evidence="4" type="ORF">B0J12DRAFT_675641</name>
</gene>
<sequence length="603" mass="65523">MPYLSQDDPALSTKDLLSWSLDDPQYDTSKPLWIDADDPSRSISGDEARTLVKKLVAGFCYAGLKPGDVVCIASYSEIYYSILVLGIIAAGCVFTGTNPSYTPLELEHHLRASRAQMVICEPELLPPILATSVGSDLLSLHNITPRILVFDHHTHPSTPLTTHPSPSDLPSHPSWRTLLHHGTADWHRFDSATTSASTTAMLLFSSGTSGLPKPVPISHANLIAQHEHALYYTCPSPPSSSSSSSSPTPFSTPPTHSYTSAPATHTSPLKSGDPTFVLRRFDVPSFLRAVAAHAITDFLIVPPCVLAVVQAAKEEEEEEVEKEGALRDPASSLASVRWVRVGAAPLGIGVQRAFQALLDRATRGRGVLTQCWAMTETSCLAMQWGPGHRDKRVDGVAEGRGGLEGLSGSVGWPIVGLDVKVVDEEGREVEEVVGGVVRGELCVRGPTVVRGYLGEDGALRRDEWDGDGFFRTGDIVVKVAETGLWYVVDRKKELIKVRGFQVAPPEIEAVLLAHPDVVDAAVIGIFDGALQSELPRAYLVKRERSMMTEEDAKKWVVERLAKYKCLDGGVVFLKAIPKTASGKILKRVLRERAKQEMGREVKL</sequence>
<evidence type="ECO:0000313" key="5">
    <source>
        <dbReference type="Proteomes" id="UP000774617"/>
    </source>
</evidence>
<dbReference type="Gene3D" id="3.40.50.12780">
    <property type="entry name" value="N-terminal domain of ligase-like"/>
    <property type="match status" value="1"/>
</dbReference>
<dbReference type="Pfam" id="PF00501">
    <property type="entry name" value="AMP-binding"/>
    <property type="match status" value="1"/>
</dbReference>
<dbReference type="Proteomes" id="UP000774617">
    <property type="component" value="Unassembled WGS sequence"/>
</dbReference>
<dbReference type="EMBL" id="JAGTJR010000029">
    <property type="protein sequence ID" value="KAH7039447.1"/>
    <property type="molecule type" value="Genomic_DNA"/>
</dbReference>
<protein>
    <submittedName>
        <fullName evidence="4">4-coumarate-CoA ligase-like protein</fullName>
    </submittedName>
</protein>
<dbReference type="Gene3D" id="3.30.300.30">
    <property type="match status" value="1"/>
</dbReference>
<feature type="domain" description="AMP-binding enzyme C-terminal" evidence="3">
    <location>
        <begin position="506"/>
        <end position="583"/>
    </location>
</feature>
<dbReference type="Pfam" id="PF13193">
    <property type="entry name" value="AMP-binding_C"/>
    <property type="match status" value="1"/>
</dbReference>
<feature type="domain" description="AMP-dependent synthetase/ligase" evidence="2">
    <location>
        <begin position="38"/>
        <end position="453"/>
    </location>
</feature>
<evidence type="ECO:0000259" key="2">
    <source>
        <dbReference type="Pfam" id="PF00501"/>
    </source>
</evidence>
<accession>A0ABQ8G3C6</accession>